<name>A0A151S817_CAJCA</name>
<reference evidence="3" key="1">
    <citation type="journal article" date="2012" name="Nat. Biotechnol.">
        <title>Draft genome sequence of pigeonpea (Cajanus cajan), an orphan legume crop of resource-poor farmers.</title>
        <authorList>
            <person name="Varshney R.K."/>
            <person name="Chen W."/>
            <person name="Li Y."/>
            <person name="Bharti A.K."/>
            <person name="Saxena R.K."/>
            <person name="Schlueter J.A."/>
            <person name="Donoghue M.T."/>
            <person name="Azam S."/>
            <person name="Fan G."/>
            <person name="Whaley A.M."/>
            <person name="Farmer A.D."/>
            <person name="Sheridan J."/>
            <person name="Iwata A."/>
            <person name="Tuteja R."/>
            <person name="Penmetsa R.V."/>
            <person name="Wu W."/>
            <person name="Upadhyaya H.D."/>
            <person name="Yang S.P."/>
            <person name="Shah T."/>
            <person name="Saxena K.B."/>
            <person name="Michael T."/>
            <person name="McCombie W.R."/>
            <person name="Yang B."/>
            <person name="Zhang G."/>
            <person name="Yang H."/>
            <person name="Wang J."/>
            <person name="Spillane C."/>
            <person name="Cook D.R."/>
            <person name="May G.D."/>
            <person name="Xu X."/>
            <person name="Jackson S.A."/>
        </authorList>
    </citation>
    <scope>NUCLEOTIDE SEQUENCE [LARGE SCALE GENOMIC DNA]</scope>
</reference>
<dbReference type="Gramene" id="C.cajan_26306.t">
    <property type="protein sequence ID" value="C.cajan_26306.t.cds1"/>
    <property type="gene ID" value="C.cajan_26306"/>
</dbReference>
<evidence type="ECO:0000313" key="3">
    <source>
        <dbReference type="EMBL" id="KYP50908.1"/>
    </source>
</evidence>
<dbReference type="STRING" id="3821.A0A151S817"/>
<dbReference type="InterPro" id="IPR011992">
    <property type="entry name" value="EF-hand-dom_pair"/>
</dbReference>
<dbReference type="OMA" id="ININDHE"/>
<sequence length="100" mass="11275">MSVFIPNRMPGSYKSKSLPPNIITAEKKIRDTLRKADFDGDGCLNKDELEKAFKEFGSKLPAWRAGHFLKKADTNHDGLLAGEELDIVVDFALSNYKFKK</sequence>
<organism evidence="3 4">
    <name type="scientific">Cajanus cajan</name>
    <name type="common">Pigeon pea</name>
    <name type="synonym">Cajanus indicus</name>
    <dbReference type="NCBI Taxonomy" id="3821"/>
    <lineage>
        <taxon>Eukaryota</taxon>
        <taxon>Viridiplantae</taxon>
        <taxon>Streptophyta</taxon>
        <taxon>Embryophyta</taxon>
        <taxon>Tracheophyta</taxon>
        <taxon>Spermatophyta</taxon>
        <taxon>Magnoliopsida</taxon>
        <taxon>eudicotyledons</taxon>
        <taxon>Gunneridae</taxon>
        <taxon>Pentapetalae</taxon>
        <taxon>rosids</taxon>
        <taxon>fabids</taxon>
        <taxon>Fabales</taxon>
        <taxon>Fabaceae</taxon>
        <taxon>Papilionoideae</taxon>
        <taxon>50 kb inversion clade</taxon>
        <taxon>NPAAA clade</taxon>
        <taxon>indigoferoid/millettioid clade</taxon>
        <taxon>Phaseoleae</taxon>
        <taxon>Cajanus</taxon>
    </lineage>
</organism>
<dbReference type="SUPFAM" id="SSF47473">
    <property type="entry name" value="EF-hand"/>
    <property type="match status" value="1"/>
</dbReference>
<dbReference type="PROSITE" id="PS50222">
    <property type="entry name" value="EF_HAND_2"/>
    <property type="match status" value="1"/>
</dbReference>
<proteinExistence type="predicted"/>
<dbReference type="Pfam" id="PF13499">
    <property type="entry name" value="EF-hand_7"/>
    <property type="match status" value="1"/>
</dbReference>
<gene>
    <name evidence="3" type="ORF">KK1_027264</name>
</gene>
<dbReference type="EMBL" id="KQ483446">
    <property type="protein sequence ID" value="KYP50908.1"/>
    <property type="molecule type" value="Genomic_DNA"/>
</dbReference>
<evidence type="ECO:0000313" key="4">
    <source>
        <dbReference type="Proteomes" id="UP000075243"/>
    </source>
</evidence>
<evidence type="ECO:0000259" key="2">
    <source>
        <dbReference type="PROSITE" id="PS50222"/>
    </source>
</evidence>
<keyword evidence="1" id="KW-0106">Calcium</keyword>
<dbReference type="InterPro" id="IPR002048">
    <property type="entry name" value="EF_hand_dom"/>
</dbReference>
<dbReference type="GO" id="GO:0005509">
    <property type="term" value="F:calcium ion binding"/>
    <property type="evidence" value="ECO:0007669"/>
    <property type="project" value="InterPro"/>
</dbReference>
<dbReference type="PROSITE" id="PS00018">
    <property type="entry name" value="EF_HAND_1"/>
    <property type="match status" value="2"/>
</dbReference>
<evidence type="ECO:0000256" key="1">
    <source>
        <dbReference type="ARBA" id="ARBA00022837"/>
    </source>
</evidence>
<feature type="domain" description="EF-hand" evidence="2">
    <location>
        <begin position="24"/>
        <end position="59"/>
    </location>
</feature>
<dbReference type="AlphaFoldDB" id="A0A151S817"/>
<dbReference type="Proteomes" id="UP000075243">
    <property type="component" value="Unassembled WGS sequence"/>
</dbReference>
<keyword evidence="4" id="KW-1185">Reference proteome</keyword>
<dbReference type="Gene3D" id="1.10.238.10">
    <property type="entry name" value="EF-hand"/>
    <property type="match status" value="1"/>
</dbReference>
<dbReference type="InterPro" id="IPR018247">
    <property type="entry name" value="EF_Hand_1_Ca_BS"/>
</dbReference>
<protein>
    <recommendedName>
        <fullName evidence="2">EF-hand domain-containing protein</fullName>
    </recommendedName>
</protein>
<accession>A0A151S817</accession>